<evidence type="ECO:0000256" key="3">
    <source>
        <dbReference type="ARBA" id="ARBA00022452"/>
    </source>
</evidence>
<protein>
    <submittedName>
        <fullName evidence="9">Aromatic hydrocarbon degradation protein</fullName>
    </submittedName>
</protein>
<dbReference type="Gene3D" id="2.40.160.60">
    <property type="entry name" value="Outer membrane protein transport protein (OMPP1/FadL/TodX)"/>
    <property type="match status" value="1"/>
</dbReference>
<dbReference type="InterPro" id="IPR005017">
    <property type="entry name" value="OMPP1/FadL/TodX"/>
</dbReference>
<dbReference type="SUPFAM" id="SSF56935">
    <property type="entry name" value="Porins"/>
    <property type="match status" value="1"/>
</dbReference>
<dbReference type="PANTHER" id="PTHR35093">
    <property type="entry name" value="OUTER MEMBRANE PROTEIN NMB0088-RELATED"/>
    <property type="match status" value="1"/>
</dbReference>
<feature type="chain" id="PRO_5045894051" evidence="8">
    <location>
        <begin position="24"/>
        <end position="430"/>
    </location>
</feature>
<evidence type="ECO:0000256" key="1">
    <source>
        <dbReference type="ARBA" id="ARBA00004571"/>
    </source>
</evidence>
<comment type="similarity">
    <text evidence="2">Belongs to the OmpP1/FadL family.</text>
</comment>
<keyword evidence="7" id="KW-0998">Cell outer membrane</keyword>
<evidence type="ECO:0000256" key="8">
    <source>
        <dbReference type="SAM" id="SignalP"/>
    </source>
</evidence>
<keyword evidence="4" id="KW-0812">Transmembrane</keyword>
<gene>
    <name evidence="9" type="ORF">CTM94_05525</name>
</gene>
<dbReference type="RefSeq" id="WP_023931640.1">
    <property type="nucleotide sequence ID" value="NZ_CP131601.1"/>
</dbReference>
<accession>A0ABX5GIF9</accession>
<dbReference type="Pfam" id="PF03349">
    <property type="entry name" value="Toluene_X"/>
    <property type="match status" value="1"/>
</dbReference>
<organism evidence="9 10">
    <name type="scientific">Photobacterium leiognathi</name>
    <dbReference type="NCBI Taxonomy" id="553611"/>
    <lineage>
        <taxon>Bacteria</taxon>
        <taxon>Pseudomonadati</taxon>
        <taxon>Pseudomonadota</taxon>
        <taxon>Gammaproteobacteria</taxon>
        <taxon>Vibrionales</taxon>
        <taxon>Vibrionaceae</taxon>
        <taxon>Photobacterium</taxon>
    </lineage>
</organism>
<keyword evidence="6" id="KW-0472">Membrane</keyword>
<dbReference type="PANTHER" id="PTHR35093:SF1">
    <property type="entry name" value="OUTER MEMBRANE LONG-CHAIN FATTY ACID RECEPTOR FADL FAMILY"/>
    <property type="match status" value="1"/>
</dbReference>
<keyword evidence="3" id="KW-1134">Transmembrane beta strand</keyword>
<evidence type="ECO:0000313" key="9">
    <source>
        <dbReference type="EMBL" id="PSV85535.1"/>
    </source>
</evidence>
<name>A0ABX5GIF9_PHOLE</name>
<evidence type="ECO:0000256" key="4">
    <source>
        <dbReference type="ARBA" id="ARBA00022692"/>
    </source>
</evidence>
<comment type="caution">
    <text evidence="9">The sequence shown here is derived from an EMBL/GenBank/DDBJ whole genome shotgun (WGS) entry which is preliminary data.</text>
</comment>
<feature type="signal peptide" evidence="8">
    <location>
        <begin position="1"/>
        <end position="23"/>
    </location>
</feature>
<evidence type="ECO:0000256" key="2">
    <source>
        <dbReference type="ARBA" id="ARBA00008163"/>
    </source>
</evidence>
<evidence type="ECO:0000256" key="5">
    <source>
        <dbReference type="ARBA" id="ARBA00022729"/>
    </source>
</evidence>
<reference evidence="9 10" key="1">
    <citation type="submission" date="2018-01" db="EMBL/GenBank/DDBJ databases">
        <title>Whole genome sequencing of Histamine producing bacteria.</title>
        <authorList>
            <person name="Butler K."/>
        </authorList>
    </citation>
    <scope>NUCLEOTIDE SEQUENCE [LARGE SCALE GENOMIC DNA]</scope>
    <source>
        <strain evidence="9 10">ATCC 25521</strain>
    </source>
</reference>
<evidence type="ECO:0000313" key="10">
    <source>
        <dbReference type="Proteomes" id="UP000241566"/>
    </source>
</evidence>
<evidence type="ECO:0000256" key="6">
    <source>
        <dbReference type="ARBA" id="ARBA00023136"/>
    </source>
</evidence>
<evidence type="ECO:0000256" key="7">
    <source>
        <dbReference type="ARBA" id="ARBA00023237"/>
    </source>
</evidence>
<sequence length="430" mass="46084">MSIKKRYLTVAIAASISSFNIQAAGFQLNSQSATGLGRAFSGDAVIADNASVMAKNAAAMSLFDSPTLSLGVIAIDSEIDVKNTSVTTLTPAGPASFPVDDAAIGGMSYIPNIYYIHPINDQLAIGAALYSNFGTLTEFPNGYSGNLPGPLSGSADVYGGTTEVKSINLGLSASYRLNKQLSLGAGIDVIYGSGKFTRGRGLSPLPSSVTGTSDLVDIDADGFALGFNLGSVFEVDDNNRFGLTYRFSPTLEAEGDMAYIPNASVGKPYDLSGEKLKMPLPDMAEFSGFHKLNDKFAVHYSVQWIGWSSFDKLETTGGTIIKEYEWQDGWHYAIGGTYYLNNKWTLRAGYMYDTSAQDQLTSISVPDSDRNWISGGFTYHLDSKSNIDFGLTYLMGKDVNVNESTTGAPTLTATTKANAWLYGIQYSQSF</sequence>
<keyword evidence="10" id="KW-1185">Reference proteome</keyword>
<dbReference type="Proteomes" id="UP000241566">
    <property type="component" value="Unassembled WGS sequence"/>
</dbReference>
<keyword evidence="5 8" id="KW-0732">Signal</keyword>
<dbReference type="EMBL" id="PYOI01000005">
    <property type="protein sequence ID" value="PSV85535.1"/>
    <property type="molecule type" value="Genomic_DNA"/>
</dbReference>
<proteinExistence type="inferred from homology"/>
<comment type="subcellular location">
    <subcellularLocation>
        <location evidence="1">Cell outer membrane</location>
        <topology evidence="1">Multi-pass membrane protein</topology>
    </subcellularLocation>
</comment>